<protein>
    <submittedName>
        <fullName evidence="3 4">Uncharacterized protein</fullName>
    </submittedName>
</protein>
<proteinExistence type="predicted"/>
<dbReference type="EMBL" id="JH818503">
    <property type="protein sequence ID" value="EKC32507.1"/>
    <property type="molecule type" value="Genomic_DNA"/>
</dbReference>
<dbReference type="EnsemblMetazoa" id="G34585.7">
    <property type="protein sequence ID" value="G34585.7:cds"/>
    <property type="gene ID" value="G34585"/>
</dbReference>
<name>K1Q6W4_MAGGI</name>
<dbReference type="HOGENOM" id="CLU_1742345_0_0_1"/>
<feature type="coiled-coil region" evidence="1">
    <location>
        <begin position="27"/>
        <end position="54"/>
    </location>
</feature>
<keyword evidence="1" id="KW-0175">Coiled coil</keyword>
<evidence type="ECO:0000256" key="1">
    <source>
        <dbReference type="SAM" id="Coils"/>
    </source>
</evidence>
<dbReference type="EnsemblMetazoa" id="G34585.1">
    <property type="protein sequence ID" value="G34585.1:cds"/>
    <property type="gene ID" value="G34585"/>
</dbReference>
<dbReference type="OrthoDB" id="6427379at2759"/>
<evidence type="ECO:0000313" key="4">
    <source>
        <dbReference type="EnsemblMetazoa" id="G34585.1:cds"/>
    </source>
</evidence>
<sequence length="150" mass="17291">MSTTVDRGTAMDHGHLLEKETEARLKFEKACQQIALLDQKIKDLEVRYKRAVKNKKNSFRYNLRLRLSVVTGVKMMYHHHASTKAEELTRIRRQINNSIQSSEATRDRESRETLDFAPVRLRAREREARSNHSRASTSVAEACTHHSGGC</sequence>
<dbReference type="Proteomes" id="UP000005408">
    <property type="component" value="Unassembled WGS sequence"/>
</dbReference>
<feature type="compositionally biased region" description="Basic and acidic residues" evidence="2">
    <location>
        <begin position="104"/>
        <end position="114"/>
    </location>
</feature>
<organism evidence="3">
    <name type="scientific">Magallana gigas</name>
    <name type="common">Pacific oyster</name>
    <name type="synonym">Crassostrea gigas</name>
    <dbReference type="NCBI Taxonomy" id="29159"/>
    <lineage>
        <taxon>Eukaryota</taxon>
        <taxon>Metazoa</taxon>
        <taxon>Spiralia</taxon>
        <taxon>Lophotrochozoa</taxon>
        <taxon>Mollusca</taxon>
        <taxon>Bivalvia</taxon>
        <taxon>Autobranchia</taxon>
        <taxon>Pteriomorphia</taxon>
        <taxon>Ostreida</taxon>
        <taxon>Ostreoidea</taxon>
        <taxon>Ostreidae</taxon>
        <taxon>Magallana</taxon>
    </lineage>
</organism>
<feature type="region of interest" description="Disordered" evidence="2">
    <location>
        <begin position="97"/>
        <end position="150"/>
    </location>
</feature>
<evidence type="ECO:0000313" key="5">
    <source>
        <dbReference type="Proteomes" id="UP000005408"/>
    </source>
</evidence>
<accession>K1Q6W4</accession>
<dbReference type="EnsemblMetazoa" id="G34585.2">
    <property type="protein sequence ID" value="G34585.2:cds"/>
    <property type="gene ID" value="G34585"/>
</dbReference>
<evidence type="ECO:0000256" key="2">
    <source>
        <dbReference type="SAM" id="MobiDB-lite"/>
    </source>
</evidence>
<dbReference type="AlphaFoldDB" id="K1Q6W4"/>
<reference evidence="3" key="1">
    <citation type="journal article" date="2012" name="Nature">
        <title>The oyster genome reveals stress adaptation and complexity of shell formation.</title>
        <authorList>
            <person name="Zhang G."/>
            <person name="Fang X."/>
            <person name="Guo X."/>
            <person name="Li L."/>
            <person name="Luo R."/>
            <person name="Xu F."/>
            <person name="Yang P."/>
            <person name="Zhang L."/>
            <person name="Wang X."/>
            <person name="Qi H."/>
            <person name="Xiong Z."/>
            <person name="Que H."/>
            <person name="Xie Y."/>
            <person name="Holland P.W."/>
            <person name="Paps J."/>
            <person name="Zhu Y."/>
            <person name="Wu F."/>
            <person name="Chen Y."/>
            <person name="Wang J."/>
            <person name="Peng C."/>
            <person name="Meng J."/>
            <person name="Yang L."/>
            <person name="Liu J."/>
            <person name="Wen B."/>
            <person name="Zhang N."/>
            <person name="Huang Z."/>
            <person name="Zhu Q."/>
            <person name="Feng Y."/>
            <person name="Mount A."/>
            <person name="Hedgecock D."/>
            <person name="Xu Z."/>
            <person name="Liu Y."/>
            <person name="Domazet-Loso T."/>
            <person name="Du Y."/>
            <person name="Sun X."/>
            <person name="Zhang S."/>
            <person name="Liu B."/>
            <person name="Cheng P."/>
            <person name="Jiang X."/>
            <person name="Li J."/>
            <person name="Fan D."/>
            <person name="Wang W."/>
            <person name="Fu W."/>
            <person name="Wang T."/>
            <person name="Wang B."/>
            <person name="Zhang J."/>
            <person name="Peng Z."/>
            <person name="Li Y."/>
            <person name="Li N."/>
            <person name="Wang J."/>
            <person name="Chen M."/>
            <person name="He Y."/>
            <person name="Tan F."/>
            <person name="Song X."/>
            <person name="Zheng Q."/>
            <person name="Huang R."/>
            <person name="Yang H."/>
            <person name="Du X."/>
            <person name="Chen L."/>
            <person name="Yang M."/>
            <person name="Gaffney P.M."/>
            <person name="Wang S."/>
            <person name="Luo L."/>
            <person name="She Z."/>
            <person name="Ming Y."/>
            <person name="Huang W."/>
            <person name="Zhang S."/>
            <person name="Huang B."/>
            <person name="Zhang Y."/>
            <person name="Qu T."/>
            <person name="Ni P."/>
            <person name="Miao G."/>
            <person name="Wang J."/>
            <person name="Wang Q."/>
            <person name="Steinberg C.E."/>
            <person name="Wang H."/>
            <person name="Li N."/>
            <person name="Qian L."/>
            <person name="Zhang G."/>
            <person name="Li Y."/>
            <person name="Yang H."/>
            <person name="Liu X."/>
            <person name="Wang J."/>
            <person name="Yin Y."/>
            <person name="Wang J."/>
        </authorList>
    </citation>
    <scope>NUCLEOTIDE SEQUENCE [LARGE SCALE GENOMIC DNA]</scope>
    <source>
        <strain evidence="3">05x7-T-G4-1.051#20</strain>
    </source>
</reference>
<reference evidence="4" key="2">
    <citation type="submission" date="2022-08" db="UniProtKB">
        <authorList>
            <consortium name="EnsemblMetazoa"/>
        </authorList>
    </citation>
    <scope>IDENTIFICATION</scope>
    <source>
        <strain evidence="4">05x7-T-G4-1.051#20</strain>
    </source>
</reference>
<dbReference type="EnsemblMetazoa" id="G34585.4">
    <property type="protein sequence ID" value="G34585.4:cds"/>
    <property type="gene ID" value="G34585"/>
</dbReference>
<dbReference type="EnsemblMetazoa" id="G34585.3">
    <property type="protein sequence ID" value="G34585.3:cds"/>
    <property type="gene ID" value="G34585"/>
</dbReference>
<keyword evidence="5" id="KW-1185">Reference proteome</keyword>
<dbReference type="OMA" id="DRGTAMD"/>
<evidence type="ECO:0000313" key="3">
    <source>
        <dbReference type="EMBL" id="EKC32507.1"/>
    </source>
</evidence>
<gene>
    <name evidence="3" type="ORF">CGI_10007367</name>
</gene>